<dbReference type="Proteomes" id="UP000784294">
    <property type="component" value="Unassembled WGS sequence"/>
</dbReference>
<reference evidence="1" key="1">
    <citation type="submission" date="2018-11" db="EMBL/GenBank/DDBJ databases">
        <authorList>
            <consortium name="Pathogen Informatics"/>
        </authorList>
    </citation>
    <scope>NUCLEOTIDE SEQUENCE</scope>
</reference>
<evidence type="ECO:0000313" key="1">
    <source>
        <dbReference type="EMBL" id="VEL43372.1"/>
    </source>
</evidence>
<accession>A0A448XRV8</accession>
<name>A0A448XRV8_9PLAT</name>
<gene>
    <name evidence="1" type="ORF">PXEA_LOCUS36812</name>
</gene>
<evidence type="ECO:0000313" key="2">
    <source>
        <dbReference type="Proteomes" id="UP000784294"/>
    </source>
</evidence>
<organism evidence="1 2">
    <name type="scientific">Protopolystoma xenopodis</name>
    <dbReference type="NCBI Taxonomy" id="117903"/>
    <lineage>
        <taxon>Eukaryota</taxon>
        <taxon>Metazoa</taxon>
        <taxon>Spiralia</taxon>
        <taxon>Lophotrochozoa</taxon>
        <taxon>Platyhelminthes</taxon>
        <taxon>Monogenea</taxon>
        <taxon>Polyopisthocotylea</taxon>
        <taxon>Polystomatidea</taxon>
        <taxon>Polystomatidae</taxon>
        <taxon>Protopolystoma</taxon>
    </lineage>
</organism>
<proteinExistence type="predicted"/>
<keyword evidence="2" id="KW-1185">Reference proteome</keyword>
<protein>
    <submittedName>
        <fullName evidence="1">Uncharacterized protein</fullName>
    </submittedName>
</protein>
<dbReference type="AlphaFoldDB" id="A0A448XRV8"/>
<sequence length="154" mass="17075">MITLGHTARIYPRPAGWSDGGHAAMGEWDEEERVNNPGKYGLNEGVVLAPTAANERPQLALASELARTSQVGIATKSGLQQPKSLCFQVGHVFAVERIGRLERRDFWRQFRPEASGCVCFRWVCPLSDCVTRGRQLNRIWCIEVHPGNTTGGML</sequence>
<dbReference type="EMBL" id="CAAALY010280856">
    <property type="protein sequence ID" value="VEL43372.1"/>
    <property type="molecule type" value="Genomic_DNA"/>
</dbReference>
<comment type="caution">
    <text evidence="1">The sequence shown here is derived from an EMBL/GenBank/DDBJ whole genome shotgun (WGS) entry which is preliminary data.</text>
</comment>